<dbReference type="Pfam" id="PF02518">
    <property type="entry name" value="HATPase_c"/>
    <property type="match status" value="1"/>
</dbReference>
<dbReference type="AlphaFoldDB" id="A0A7C2EIV3"/>
<evidence type="ECO:0000256" key="3">
    <source>
        <dbReference type="ARBA" id="ARBA00012438"/>
    </source>
</evidence>
<dbReference type="InterPro" id="IPR005467">
    <property type="entry name" value="His_kinase_dom"/>
</dbReference>
<evidence type="ECO:0000256" key="5">
    <source>
        <dbReference type="ARBA" id="ARBA00022679"/>
    </source>
</evidence>
<evidence type="ECO:0000313" key="9">
    <source>
        <dbReference type="EMBL" id="HEL65602.1"/>
    </source>
</evidence>
<dbReference type="EMBL" id="DSMU01000185">
    <property type="protein sequence ID" value="HEL65602.1"/>
    <property type="molecule type" value="Genomic_DNA"/>
</dbReference>
<dbReference type="InterPro" id="IPR036890">
    <property type="entry name" value="HATPase_C_sf"/>
</dbReference>
<dbReference type="PANTHER" id="PTHR43547">
    <property type="entry name" value="TWO-COMPONENT HISTIDINE KINASE"/>
    <property type="match status" value="1"/>
</dbReference>
<evidence type="ECO:0000256" key="2">
    <source>
        <dbReference type="ARBA" id="ARBA00004370"/>
    </source>
</evidence>
<dbReference type="PANTHER" id="PTHR43547:SF2">
    <property type="entry name" value="HYBRID SIGNAL TRANSDUCTION HISTIDINE KINASE C"/>
    <property type="match status" value="1"/>
</dbReference>
<keyword evidence="5" id="KW-0808">Transferase</keyword>
<dbReference type="GO" id="GO:0000155">
    <property type="term" value="F:phosphorelay sensor kinase activity"/>
    <property type="evidence" value="ECO:0007669"/>
    <property type="project" value="TreeGrafter"/>
</dbReference>
<comment type="subcellular location">
    <subcellularLocation>
        <location evidence="2">Membrane</location>
    </subcellularLocation>
</comment>
<gene>
    <name evidence="9" type="ORF">ENQ34_02835</name>
</gene>
<dbReference type="PRINTS" id="PR00344">
    <property type="entry name" value="BCTRLSENSOR"/>
</dbReference>
<accession>A0A7C2EIV3</accession>
<protein>
    <recommendedName>
        <fullName evidence="3">histidine kinase</fullName>
        <ecNumber evidence="3">2.7.13.3</ecNumber>
    </recommendedName>
</protein>
<keyword evidence="6 9" id="KW-0418">Kinase</keyword>
<dbReference type="Gene3D" id="3.30.565.10">
    <property type="entry name" value="Histidine kinase-like ATPase, C-terminal domain"/>
    <property type="match status" value="1"/>
</dbReference>
<dbReference type="InterPro" id="IPR003594">
    <property type="entry name" value="HATPase_dom"/>
</dbReference>
<evidence type="ECO:0000259" key="8">
    <source>
        <dbReference type="PROSITE" id="PS50109"/>
    </source>
</evidence>
<evidence type="ECO:0000256" key="1">
    <source>
        <dbReference type="ARBA" id="ARBA00000085"/>
    </source>
</evidence>
<dbReference type="EC" id="2.7.13.3" evidence="3"/>
<comment type="caution">
    <text evidence="9">The sequence shown here is derived from an EMBL/GenBank/DDBJ whole genome shotgun (WGS) entry which is preliminary data.</text>
</comment>
<organism evidence="9">
    <name type="scientific">Ammonifex degensii</name>
    <dbReference type="NCBI Taxonomy" id="42838"/>
    <lineage>
        <taxon>Bacteria</taxon>
        <taxon>Bacillati</taxon>
        <taxon>Bacillota</taxon>
        <taxon>Clostridia</taxon>
        <taxon>Thermoanaerobacterales</taxon>
        <taxon>Thermoanaerobacteraceae</taxon>
        <taxon>Ammonifex</taxon>
    </lineage>
</organism>
<dbReference type="SMART" id="SM00387">
    <property type="entry name" value="HATPase_c"/>
    <property type="match status" value="1"/>
</dbReference>
<dbReference type="SUPFAM" id="SSF55874">
    <property type="entry name" value="ATPase domain of HSP90 chaperone/DNA topoisomerase II/histidine kinase"/>
    <property type="match status" value="1"/>
</dbReference>
<dbReference type="FunFam" id="3.30.565.10:FF:000006">
    <property type="entry name" value="Sensor histidine kinase WalK"/>
    <property type="match status" value="1"/>
</dbReference>
<evidence type="ECO:0000256" key="6">
    <source>
        <dbReference type="ARBA" id="ARBA00022777"/>
    </source>
</evidence>
<proteinExistence type="predicted"/>
<keyword evidence="4" id="KW-0597">Phosphoprotein</keyword>
<keyword evidence="7" id="KW-0902">Two-component regulatory system</keyword>
<dbReference type="PROSITE" id="PS50109">
    <property type="entry name" value="HIS_KIN"/>
    <property type="match status" value="1"/>
</dbReference>
<feature type="domain" description="Histidine kinase" evidence="8">
    <location>
        <begin position="1"/>
        <end position="167"/>
    </location>
</feature>
<comment type="catalytic activity">
    <reaction evidence="1">
        <text>ATP + protein L-histidine = ADP + protein N-phospho-L-histidine.</text>
        <dbReference type="EC" id="2.7.13.3"/>
    </reaction>
</comment>
<evidence type="ECO:0000256" key="4">
    <source>
        <dbReference type="ARBA" id="ARBA00022553"/>
    </source>
</evidence>
<name>A0A7C2EIV3_9THEO</name>
<reference evidence="9" key="1">
    <citation type="journal article" date="2020" name="mSystems">
        <title>Genome- and Community-Level Interaction Insights into Carbon Utilization and Element Cycling Functions of Hydrothermarchaeota in Hydrothermal Sediment.</title>
        <authorList>
            <person name="Zhou Z."/>
            <person name="Liu Y."/>
            <person name="Xu W."/>
            <person name="Pan J."/>
            <person name="Luo Z.H."/>
            <person name="Li M."/>
        </authorList>
    </citation>
    <scope>NUCLEOTIDE SEQUENCE [LARGE SCALE GENOMIC DNA]</scope>
    <source>
        <strain evidence="9">SpSt-300</strain>
    </source>
</reference>
<dbReference type="CDD" id="cd00075">
    <property type="entry name" value="HATPase"/>
    <property type="match status" value="1"/>
</dbReference>
<dbReference type="GO" id="GO:0016020">
    <property type="term" value="C:membrane"/>
    <property type="evidence" value="ECO:0007669"/>
    <property type="project" value="UniProtKB-SubCell"/>
</dbReference>
<evidence type="ECO:0000256" key="7">
    <source>
        <dbReference type="ARBA" id="ARBA00023012"/>
    </source>
</evidence>
<dbReference type="InterPro" id="IPR004358">
    <property type="entry name" value="Sig_transdc_His_kin-like_C"/>
</dbReference>
<sequence>MLALSRYEEGLHSRDFEEVSLKEAFTEAVEKIRPFANEKRIQIISNLEDIKLQGDKTALATLFGILLDNAVKYSPEDKAVNVAATTRKNEAVITVQDFGIGIRASELPYIFNRFYRADASRTKSQVQGYGLGLAIAKAIIDSHGGKVDVKSVPGKGTTFTIFLPLRRRKKLFRVARPT</sequence>